<evidence type="ECO:0008006" key="3">
    <source>
        <dbReference type="Google" id="ProtNLM"/>
    </source>
</evidence>
<protein>
    <recommendedName>
        <fullName evidence="3">BTB domain-containing protein</fullName>
    </recommendedName>
</protein>
<dbReference type="EMBL" id="KL142404">
    <property type="protein sequence ID" value="KDR69056.1"/>
    <property type="molecule type" value="Genomic_DNA"/>
</dbReference>
<reference evidence="2" key="1">
    <citation type="journal article" date="2014" name="Proc. Natl. Acad. Sci. U.S.A.">
        <title>Extensive sampling of basidiomycete genomes demonstrates inadequacy of the white-rot/brown-rot paradigm for wood decay fungi.</title>
        <authorList>
            <person name="Riley R."/>
            <person name="Salamov A.A."/>
            <person name="Brown D.W."/>
            <person name="Nagy L.G."/>
            <person name="Floudas D."/>
            <person name="Held B.W."/>
            <person name="Levasseur A."/>
            <person name="Lombard V."/>
            <person name="Morin E."/>
            <person name="Otillar R."/>
            <person name="Lindquist E.A."/>
            <person name="Sun H."/>
            <person name="LaButti K.M."/>
            <person name="Schmutz J."/>
            <person name="Jabbour D."/>
            <person name="Luo H."/>
            <person name="Baker S.E."/>
            <person name="Pisabarro A.G."/>
            <person name="Walton J.D."/>
            <person name="Blanchette R.A."/>
            <person name="Henrissat B."/>
            <person name="Martin F."/>
            <person name="Cullen D."/>
            <person name="Hibbett D.S."/>
            <person name="Grigoriev I.V."/>
        </authorList>
    </citation>
    <scope>NUCLEOTIDE SEQUENCE [LARGE SCALE GENOMIC DNA]</scope>
    <source>
        <strain evidence="2">CBS 339.88</strain>
    </source>
</reference>
<dbReference type="Proteomes" id="UP000027222">
    <property type="component" value="Unassembled WGS sequence"/>
</dbReference>
<sequence>MFSESRMSLSSEPYNTNVTAEQPWVDSKFSVYDSDIEVRSSDGFIFQLHRVVLGVSTGAFPGSEMDTAGEIVQLTEPANVLAILFAFLYPKVHPDLRGEKFAILAAVAEAAGKYEVSSATEVCNERMVNFLPQYAPEILTHAVKHDYPRLIATTLPHFSRAPLVSVLGRLPPAYMIPWAQYHEAWRLVFKDLAQYVWDRPRTSSSHCHTNGSHRADHDICKTCADSLHNFVRHLEEIDTLASLRDALEFPKRKYPRSVLTCCRQSRDYGSGEHICAFVEDVTKLCQDRIKQLPSFATLLNLKA</sequence>
<evidence type="ECO:0000313" key="1">
    <source>
        <dbReference type="EMBL" id="KDR69056.1"/>
    </source>
</evidence>
<accession>A0A067SDT6</accession>
<evidence type="ECO:0000313" key="2">
    <source>
        <dbReference type="Proteomes" id="UP000027222"/>
    </source>
</evidence>
<dbReference type="AlphaFoldDB" id="A0A067SDT6"/>
<proteinExistence type="predicted"/>
<gene>
    <name evidence="1" type="ORF">GALMADRAFT_104360</name>
</gene>
<dbReference type="OrthoDB" id="3184970at2759"/>
<organism evidence="1 2">
    <name type="scientific">Galerina marginata (strain CBS 339.88)</name>
    <dbReference type="NCBI Taxonomy" id="685588"/>
    <lineage>
        <taxon>Eukaryota</taxon>
        <taxon>Fungi</taxon>
        <taxon>Dikarya</taxon>
        <taxon>Basidiomycota</taxon>
        <taxon>Agaricomycotina</taxon>
        <taxon>Agaricomycetes</taxon>
        <taxon>Agaricomycetidae</taxon>
        <taxon>Agaricales</taxon>
        <taxon>Agaricineae</taxon>
        <taxon>Strophariaceae</taxon>
        <taxon>Galerina</taxon>
    </lineage>
</organism>
<keyword evidence="2" id="KW-1185">Reference proteome</keyword>
<name>A0A067SDT6_GALM3</name>
<dbReference type="STRING" id="685588.A0A067SDT6"/>
<dbReference type="HOGENOM" id="CLU_075133_1_0_1"/>